<feature type="compositionally biased region" description="Low complexity" evidence="2">
    <location>
        <begin position="1082"/>
        <end position="1122"/>
    </location>
</feature>
<feature type="compositionally biased region" description="Low complexity" evidence="2">
    <location>
        <begin position="1142"/>
        <end position="1154"/>
    </location>
</feature>
<keyword evidence="4" id="KW-1185">Reference proteome</keyword>
<protein>
    <submittedName>
        <fullName evidence="3">Uncharacterized protein</fullName>
    </submittedName>
</protein>
<feature type="compositionally biased region" description="Acidic residues" evidence="2">
    <location>
        <begin position="1318"/>
        <end position="1337"/>
    </location>
</feature>
<evidence type="ECO:0000256" key="2">
    <source>
        <dbReference type="SAM" id="MobiDB-lite"/>
    </source>
</evidence>
<accession>A0A8H4QRT4</accession>
<reference evidence="3 4" key="1">
    <citation type="submission" date="2019-12" db="EMBL/GenBank/DDBJ databases">
        <authorList>
            <person name="Floudas D."/>
            <person name="Bentzer J."/>
            <person name="Ahren D."/>
            <person name="Johansson T."/>
            <person name="Persson P."/>
            <person name="Tunlid A."/>
        </authorList>
    </citation>
    <scope>NUCLEOTIDE SEQUENCE [LARGE SCALE GENOMIC DNA]</scope>
    <source>
        <strain evidence="3 4">CBS 102.39</strain>
    </source>
</reference>
<keyword evidence="1" id="KW-0175">Coiled coil</keyword>
<evidence type="ECO:0000313" key="4">
    <source>
        <dbReference type="Proteomes" id="UP000521872"/>
    </source>
</evidence>
<feature type="compositionally biased region" description="Polar residues" evidence="2">
    <location>
        <begin position="1290"/>
        <end position="1305"/>
    </location>
</feature>
<dbReference type="Proteomes" id="UP000521872">
    <property type="component" value="Unassembled WGS sequence"/>
</dbReference>
<dbReference type="EMBL" id="JAACJL010000034">
    <property type="protein sequence ID" value="KAF4615711.1"/>
    <property type="molecule type" value="Genomic_DNA"/>
</dbReference>
<feature type="region of interest" description="Disordered" evidence="2">
    <location>
        <begin position="1082"/>
        <end position="1186"/>
    </location>
</feature>
<feature type="region of interest" description="Disordered" evidence="2">
    <location>
        <begin position="653"/>
        <end position="754"/>
    </location>
</feature>
<comment type="caution">
    <text evidence="3">The sequence shown here is derived from an EMBL/GenBank/DDBJ whole genome shotgun (WGS) entry which is preliminary data.</text>
</comment>
<evidence type="ECO:0000256" key="1">
    <source>
        <dbReference type="SAM" id="Coils"/>
    </source>
</evidence>
<name>A0A8H4QRT4_9AGAR</name>
<feature type="region of interest" description="Disordered" evidence="2">
    <location>
        <begin position="1287"/>
        <end position="1337"/>
    </location>
</feature>
<evidence type="ECO:0000313" key="3">
    <source>
        <dbReference type="EMBL" id="KAF4615711.1"/>
    </source>
</evidence>
<feature type="coiled-coil region" evidence="1">
    <location>
        <begin position="77"/>
        <end position="132"/>
    </location>
</feature>
<proteinExistence type="predicted"/>
<organism evidence="3 4">
    <name type="scientific">Agrocybe pediades</name>
    <dbReference type="NCBI Taxonomy" id="84607"/>
    <lineage>
        <taxon>Eukaryota</taxon>
        <taxon>Fungi</taxon>
        <taxon>Dikarya</taxon>
        <taxon>Basidiomycota</taxon>
        <taxon>Agaricomycotina</taxon>
        <taxon>Agaricomycetes</taxon>
        <taxon>Agaricomycetidae</taxon>
        <taxon>Agaricales</taxon>
        <taxon>Agaricineae</taxon>
        <taxon>Strophariaceae</taxon>
        <taxon>Agrocybe</taxon>
    </lineage>
</organism>
<sequence>MTSNTREHPLALELQNLRASVLRFQDEAHQTSVKLQRHSLDSTRAHERAVYHERENDVVKAEVAILRANPLSSSAGNPNAESQIQELTLSLRRLSQKLTLTEESLLSTQTQLAAAQAEAKAAKENANNAYELGARVRGREEEGLARERSLESRVRKLEEDLGMSDGVVKEYAALVRTMQARSNSSVQELSAGPQIDKVHLEQSLQTRKNELERIIAEFQTESQSTNHRLDTLTHELDVVKSQLVAEQKTASSLTVELAKSRTEVEKMKLEDATAAKMVARYMQFSQTSTNKLLDNLSNLQVRHAGTLHTLSSQNHALSTRVRSLEAQNASALRALDELGGELMKESYGRRREVMLRIRMNGREERVVEGLRRWVRRGDELLGRLSHTSSEEETQASFLLDMAQHARILLEGLEDGVLDEQTALSISGSKARQILVSDGLERLLDELRDEKERRIGLEKEFVSQAGWMGGQAAEDVVAHSKHPDHLAIANEKGSLPPTPVEDELSPAPPVDALVVSSKEVETPVPEPNDANLSPDIKVNGLATTIEDKTQPANVAAIVGSSHPIISPTVSESLEEPEGSRSFTPSPVPEPVIDLAVTIDASAEALLPISPSLATKVEGSGELLTTTALSSSFVAPGREETLVFQELSNAKAANDGEIVATTTSSPPVASHELAETSTSGAPTNIALESGPPPASDTHTGLGPAAAPSLPTEKSTTDTPPLDTPNLPPAHDIPNDTLPVPESHAEVADDASPPPMHDSTVTASMNTANTPVLTINDDASDFATPAGVSVLSALPIPLPTHQSPSTTSPEPPKAAAVDMPIRPSETDLLLTSQPLSIPMPSPEPPKVAPHPLLADLARVSKRYDQLQKSFRDCHLALEDLKSELGSGAISTHGSTNHPYSSTMGLNTYLGGIGKGYPSSFPSSSASSLQFPSSSVSASGSSQNDVSGGLPVEILRAALARLDDYTEDARVELEIRVGDEEMAVKGWEALLSVPGALASGGSVLANDDEEPLVPFQSEVEEQIKAFVSGDDPATRKAREGFERKLEDVLHDIAVLKRVVHDPASFEPPVEANGTSAAASSSSLNLYSSANGDSSSSSASLATTSASTSPSSGWTSWIRSPSRSASPAPTPTFGSIMTSPRSPLRHSSSNASLNSTSASQELIHPPPRSRKGSFFGFALPLPGSGPTEHDRTHMDPLSHLGLRVPMPSFSSITAGGGSVGVSASGYGLTSPSSLSPSPLSSGLGSARMRTVSSTMYMLGLGQGVKSPGIGGGIGNGVGMGMARSVSAGPVATHGSFKSSVHGSLTMSRQVSEPVKSVRAVQEIMDEEEEEESDEEDEDTDVE</sequence>
<gene>
    <name evidence="3" type="ORF">D9613_012505</name>
</gene>